<dbReference type="InterPro" id="IPR013655">
    <property type="entry name" value="PAS_fold_3"/>
</dbReference>
<sequence>MKINAPVTNVEKRFAEGDSLYSRTNLKGQIEEINDNFVEMSGFTREELVGKAHNVVRHPDMPPAAFKDLWDDLQQGRPWRGVVKNWRKDGGYYWVVANASPVRGAGGKVVGYQSVRFAPTREEIQAAEQAYRRILKGDTSIGVKHGKVVEQGWSLKRIWRSDWVLWAPLALVALVPSVSMLLGIQSLPLAVFSMLFVLGFIGLFAWRNRRALEGLNAWIDQLLVSGNLRQSLPSSMTAHRYIGPISMRVFDFVCAMRATVRGVEDIAQQVANATQEAKTGVANVYEASRVQSDATASSAAAVEQMTVSISEVAAQAEMSREASLRAGEEAQAALAVSDEAAQRIQALAEFIQTSARQIESLGQRSDEINRIVGLIREIADQTNLLALNAAIEAARAGEQGRGFAVVADEVRKLAERTSQATQEISGMTGAIRDEAASAVETMANGVDRVNSGVAVVSKVGEALRKISGSMQAAIDMVVGISHATSEQRAAMTLLANDVEQVSIMTQTNVTAAAQTKAVADRLESISVRMLESARQYQI</sequence>
<reference evidence="4 5" key="1">
    <citation type="journal article" date="2016" name="ISME J.">
        <title>Integrated multi-omics analyses reveal the biochemical mechanisms and phylogenetic relevance of anaerobic androgen biodegradation in the environment.</title>
        <authorList>
            <person name="Yang F.C."/>
            <person name="Chen Y.L."/>
            <person name="Tang S.L."/>
            <person name="Yu C.P."/>
            <person name="Wang P.H."/>
            <person name="Ismail W."/>
            <person name="Wang C.H."/>
            <person name="Ding J.Y."/>
            <person name="Yang C.Y."/>
            <person name="Yang C.Y."/>
            <person name="Chiang Y.R."/>
        </authorList>
    </citation>
    <scope>NUCLEOTIDE SEQUENCE [LARGE SCALE GENOMIC DNA]</scope>
    <source>
        <strain evidence="4 5">DSM 13999</strain>
    </source>
</reference>
<dbReference type="InterPro" id="IPR000014">
    <property type="entry name" value="PAS"/>
</dbReference>
<dbReference type="RefSeq" id="WP_067170530.1">
    <property type="nucleotide sequence ID" value="NZ_LFZK01000001.1"/>
</dbReference>
<comment type="caution">
    <text evidence="4">The sequence shown here is derived from an EMBL/GenBank/DDBJ whole genome shotgun (WGS) entry which is preliminary data.</text>
</comment>
<dbReference type="SMART" id="SM00283">
    <property type="entry name" value="MA"/>
    <property type="match status" value="1"/>
</dbReference>
<dbReference type="Proteomes" id="UP000243416">
    <property type="component" value="Unassembled WGS sequence"/>
</dbReference>
<dbReference type="FunFam" id="1.10.287.950:FF:000001">
    <property type="entry name" value="Methyl-accepting chemotaxis sensory transducer"/>
    <property type="match status" value="1"/>
</dbReference>
<dbReference type="GO" id="GO:0007165">
    <property type="term" value="P:signal transduction"/>
    <property type="evidence" value="ECO:0007669"/>
    <property type="project" value="UniProtKB-KW"/>
</dbReference>
<evidence type="ECO:0000256" key="1">
    <source>
        <dbReference type="ARBA" id="ARBA00004370"/>
    </source>
</evidence>
<dbReference type="OrthoDB" id="9813966at2"/>
<dbReference type="Gene3D" id="1.10.287.950">
    <property type="entry name" value="Methyl-accepting chemotaxis protein"/>
    <property type="match status" value="1"/>
</dbReference>
<dbReference type="Pfam" id="PF08447">
    <property type="entry name" value="PAS_3"/>
    <property type="match status" value="1"/>
</dbReference>
<dbReference type="GO" id="GO:0016020">
    <property type="term" value="C:membrane"/>
    <property type="evidence" value="ECO:0007669"/>
    <property type="project" value="UniProtKB-SubCell"/>
</dbReference>
<gene>
    <name evidence="4" type="ORF">ACY05_03050</name>
</gene>
<dbReference type="SUPFAM" id="SSF58104">
    <property type="entry name" value="Methyl-accepting chemotaxis protein (MCP) signaling domain"/>
    <property type="match status" value="1"/>
</dbReference>
<dbReference type="SUPFAM" id="SSF55785">
    <property type="entry name" value="PYP-like sensor domain (PAS domain)"/>
    <property type="match status" value="1"/>
</dbReference>
<dbReference type="GO" id="GO:0006935">
    <property type="term" value="P:chemotaxis"/>
    <property type="evidence" value="ECO:0007669"/>
    <property type="project" value="UniProtKB-ARBA"/>
</dbReference>
<keyword evidence="5" id="KW-1185">Reference proteome</keyword>
<dbReference type="InterPro" id="IPR001610">
    <property type="entry name" value="PAC"/>
</dbReference>
<keyword evidence="2" id="KW-0807">Transducer</keyword>
<dbReference type="NCBIfam" id="TIGR00229">
    <property type="entry name" value="sensory_box"/>
    <property type="match status" value="1"/>
</dbReference>
<dbReference type="PANTHER" id="PTHR32089:SF112">
    <property type="entry name" value="LYSOZYME-LIKE PROTEIN-RELATED"/>
    <property type="match status" value="1"/>
</dbReference>
<protein>
    <submittedName>
        <fullName evidence="4">Uncharacterized protein</fullName>
    </submittedName>
</protein>
<dbReference type="InterPro" id="IPR004089">
    <property type="entry name" value="MCPsignal_dom"/>
</dbReference>
<name>A0A656Z943_9PROT</name>
<dbReference type="PROSITE" id="PS50112">
    <property type="entry name" value="PAS"/>
    <property type="match status" value="1"/>
</dbReference>
<dbReference type="Gene3D" id="3.30.450.20">
    <property type="entry name" value="PAS domain"/>
    <property type="match status" value="1"/>
</dbReference>
<evidence type="ECO:0000256" key="2">
    <source>
        <dbReference type="ARBA" id="ARBA00023224"/>
    </source>
</evidence>
<organism evidence="4 5">
    <name type="scientific">Sterolibacterium denitrificans</name>
    <dbReference type="NCBI Taxonomy" id="157592"/>
    <lineage>
        <taxon>Bacteria</taxon>
        <taxon>Pseudomonadati</taxon>
        <taxon>Pseudomonadota</taxon>
        <taxon>Betaproteobacteria</taxon>
        <taxon>Nitrosomonadales</taxon>
        <taxon>Sterolibacteriaceae</taxon>
        <taxon>Sterolibacterium</taxon>
    </lineage>
</organism>
<dbReference type="InterPro" id="IPR035965">
    <property type="entry name" value="PAS-like_dom_sf"/>
</dbReference>
<dbReference type="CDD" id="cd11386">
    <property type="entry name" value="MCP_signal"/>
    <property type="match status" value="1"/>
</dbReference>
<comment type="similarity">
    <text evidence="3">Belongs to the methyl-accepting chemotaxis (MCP) protein family.</text>
</comment>
<dbReference type="CDD" id="cd00130">
    <property type="entry name" value="PAS"/>
    <property type="match status" value="1"/>
</dbReference>
<dbReference type="SMART" id="SM00086">
    <property type="entry name" value="PAC"/>
    <property type="match status" value="1"/>
</dbReference>
<dbReference type="PROSITE" id="PS50111">
    <property type="entry name" value="CHEMOTAXIS_TRANSDUC_2"/>
    <property type="match status" value="1"/>
</dbReference>
<evidence type="ECO:0000313" key="5">
    <source>
        <dbReference type="Proteomes" id="UP000243416"/>
    </source>
</evidence>
<comment type="subcellular location">
    <subcellularLocation>
        <location evidence="1">Membrane</location>
    </subcellularLocation>
</comment>
<dbReference type="EMBL" id="LFZK01000001">
    <property type="protein sequence ID" value="KYC29487.1"/>
    <property type="molecule type" value="Genomic_DNA"/>
</dbReference>
<evidence type="ECO:0000256" key="3">
    <source>
        <dbReference type="ARBA" id="ARBA00029447"/>
    </source>
</evidence>
<dbReference type="PANTHER" id="PTHR32089">
    <property type="entry name" value="METHYL-ACCEPTING CHEMOTAXIS PROTEIN MCPB"/>
    <property type="match status" value="1"/>
</dbReference>
<accession>A0A656Z943</accession>
<evidence type="ECO:0000313" key="4">
    <source>
        <dbReference type="EMBL" id="KYC29487.1"/>
    </source>
</evidence>
<dbReference type="AlphaFoldDB" id="A0A656Z943"/>
<proteinExistence type="inferred from homology"/>
<dbReference type="Pfam" id="PF00015">
    <property type="entry name" value="MCPsignal"/>
    <property type="match status" value="1"/>
</dbReference>